<evidence type="ECO:0000313" key="1">
    <source>
        <dbReference type="EMBL" id="KAL1273506.1"/>
    </source>
</evidence>
<reference evidence="1 2" key="1">
    <citation type="submission" date="2023-09" db="EMBL/GenBank/DDBJ databases">
        <authorList>
            <person name="Wang M."/>
        </authorList>
    </citation>
    <scope>NUCLEOTIDE SEQUENCE [LARGE SCALE GENOMIC DNA]</scope>
    <source>
        <strain evidence="1">GT-2023</strain>
        <tissue evidence="1">Liver</tissue>
    </source>
</reference>
<dbReference type="EMBL" id="JAYMGO010000005">
    <property type="protein sequence ID" value="KAL1273506.1"/>
    <property type="molecule type" value="Genomic_DNA"/>
</dbReference>
<keyword evidence="2" id="KW-1185">Reference proteome</keyword>
<sequence length="69" mass="7768">MGESALKSHAKCVGHQQAMKSQANAINIQQFMPVQQPYHSSFDTWDTETITNFQRHKGGNHEGRNIVVT</sequence>
<comment type="caution">
    <text evidence="1">The sequence shown here is derived from an EMBL/GenBank/DDBJ whole genome shotgun (WGS) entry which is preliminary data.</text>
</comment>
<dbReference type="Proteomes" id="UP001558613">
    <property type="component" value="Unassembled WGS sequence"/>
</dbReference>
<gene>
    <name evidence="1" type="ORF">QQF64_026320</name>
</gene>
<evidence type="ECO:0000313" key="2">
    <source>
        <dbReference type="Proteomes" id="UP001558613"/>
    </source>
</evidence>
<proteinExistence type="predicted"/>
<accession>A0ABR3N948</accession>
<name>A0ABR3N948_9TELE</name>
<organism evidence="1 2">
    <name type="scientific">Cirrhinus molitorella</name>
    <name type="common">mud carp</name>
    <dbReference type="NCBI Taxonomy" id="172907"/>
    <lineage>
        <taxon>Eukaryota</taxon>
        <taxon>Metazoa</taxon>
        <taxon>Chordata</taxon>
        <taxon>Craniata</taxon>
        <taxon>Vertebrata</taxon>
        <taxon>Euteleostomi</taxon>
        <taxon>Actinopterygii</taxon>
        <taxon>Neopterygii</taxon>
        <taxon>Teleostei</taxon>
        <taxon>Ostariophysi</taxon>
        <taxon>Cypriniformes</taxon>
        <taxon>Cyprinidae</taxon>
        <taxon>Labeoninae</taxon>
        <taxon>Labeonini</taxon>
        <taxon>Cirrhinus</taxon>
    </lineage>
</organism>
<protein>
    <submittedName>
        <fullName evidence="1">Uncharacterized protein</fullName>
    </submittedName>
</protein>